<protein>
    <submittedName>
        <fullName evidence="6">Trypsin-like peptidase domain-containing protein</fullName>
    </submittedName>
</protein>
<keyword evidence="2" id="KW-0378">Hydrolase</keyword>
<keyword evidence="7" id="KW-1185">Reference proteome</keyword>
<dbReference type="InterPro" id="IPR001478">
    <property type="entry name" value="PDZ"/>
</dbReference>
<dbReference type="EMBL" id="JAYWMA010000014">
    <property type="protein sequence ID" value="MEX3529514.1"/>
    <property type="molecule type" value="Genomic_DNA"/>
</dbReference>
<reference evidence="6 7" key="1">
    <citation type="journal article" date="2024" name="Fungal Genet. Biol.">
        <title>The porcine skin microbiome exhibits broad fungal antagonism.</title>
        <authorList>
            <person name="De La Cruz K.F."/>
            <person name="Townsend E.C."/>
            <person name="Alex Cheong J.Z."/>
            <person name="Salamzade R."/>
            <person name="Liu A."/>
            <person name="Sandstrom S."/>
            <person name="Davila E."/>
            <person name="Huang L."/>
            <person name="Xu K.H."/>
            <person name="Wu S.Y."/>
            <person name="Meudt J.J."/>
            <person name="Shanmuganayagam D."/>
            <person name="Gibson A.L.F."/>
            <person name="Kalan L.R."/>
        </authorList>
    </citation>
    <scope>NUCLEOTIDE SEQUENCE [LARGE SCALE GENOMIC DNA]</scope>
    <source>
        <strain evidence="6 7">LK2569</strain>
    </source>
</reference>
<keyword evidence="4" id="KW-1133">Transmembrane helix</keyword>
<dbReference type="Gene3D" id="2.30.42.10">
    <property type="match status" value="1"/>
</dbReference>
<dbReference type="PRINTS" id="PR00834">
    <property type="entry name" value="PROTEASES2C"/>
</dbReference>
<feature type="domain" description="PDZ" evidence="5">
    <location>
        <begin position="397"/>
        <end position="480"/>
    </location>
</feature>
<keyword evidence="1" id="KW-0645">Protease</keyword>
<accession>A0ABV3UWQ5</accession>
<dbReference type="Gene3D" id="2.40.10.120">
    <property type="match status" value="1"/>
</dbReference>
<dbReference type="InterPro" id="IPR036034">
    <property type="entry name" value="PDZ_sf"/>
</dbReference>
<proteinExistence type="predicted"/>
<evidence type="ECO:0000256" key="1">
    <source>
        <dbReference type="ARBA" id="ARBA00022670"/>
    </source>
</evidence>
<dbReference type="InterPro" id="IPR009003">
    <property type="entry name" value="Peptidase_S1_PA"/>
</dbReference>
<feature type="region of interest" description="Disordered" evidence="3">
    <location>
        <begin position="1"/>
        <end position="30"/>
    </location>
</feature>
<keyword evidence="4" id="KW-0812">Transmembrane</keyword>
<dbReference type="Proteomes" id="UP001558353">
    <property type="component" value="Unassembled WGS sequence"/>
</dbReference>
<evidence type="ECO:0000256" key="2">
    <source>
        <dbReference type="ARBA" id="ARBA00022801"/>
    </source>
</evidence>
<comment type="caution">
    <text evidence="6">The sequence shown here is derived from an EMBL/GenBank/DDBJ whole genome shotgun (WGS) entry which is preliminary data.</text>
</comment>
<feature type="region of interest" description="Disordered" evidence="3">
    <location>
        <begin position="52"/>
        <end position="96"/>
    </location>
</feature>
<sequence>MTGERNGRNPFARPEGVTGGSDPRYREWGRLDGQAAGLDRLLSSGDVARDAAFAPRGEAHQGLQLPPEGRRGASSSNGGGGLFDDDLGDGVGDPYSPWSNPGTRMVAGAAARKDAVPPFEPVVPVPRVDAREVVLGKVVPWRILALGAAVVLALGGIGGFAGGWAGKTFRADHQRVELRQVEGRPGSGDLTEIGEVAQRVQPAVAAINIEAIGMSGIGSGVVIDEDGHILTNNHVISGVADIPDAELTVTFSAAGEARSVPARIIGRDPKTDLAVIKVEDVSGLTVAELGDSSQVRVGDTVIALGSPQGLNGTVTSGIVSALNRPVRLAGEGTDTDGVADAIQTDASINPGNSGGPLVDVRGAVIGINTVIFSVSGGSQGLGFAIPINMAKGIAEQLIAGEQPVHPDIGVTARTSTNGAAAGAELATIVPGGPADAAGLREGDVITAVGDRPVGSADELTVAIWTSGAGDTVRVTLIRDGQRMELDVTPEG</sequence>
<name>A0ABV3UWQ5_9CORY</name>
<organism evidence="6 7">
    <name type="scientific">Corynebacterium xerosis</name>
    <dbReference type="NCBI Taxonomy" id="1725"/>
    <lineage>
        <taxon>Bacteria</taxon>
        <taxon>Bacillati</taxon>
        <taxon>Actinomycetota</taxon>
        <taxon>Actinomycetes</taxon>
        <taxon>Mycobacteriales</taxon>
        <taxon>Corynebacteriaceae</taxon>
        <taxon>Corynebacterium</taxon>
    </lineage>
</organism>
<evidence type="ECO:0000313" key="6">
    <source>
        <dbReference type="EMBL" id="MEX3529514.1"/>
    </source>
</evidence>
<evidence type="ECO:0000256" key="4">
    <source>
        <dbReference type="SAM" id="Phobius"/>
    </source>
</evidence>
<gene>
    <name evidence="6" type="ORF">VVR64_10650</name>
</gene>
<dbReference type="PROSITE" id="PS50106">
    <property type="entry name" value="PDZ"/>
    <property type="match status" value="1"/>
</dbReference>
<feature type="transmembrane region" description="Helical" evidence="4">
    <location>
        <begin position="143"/>
        <end position="165"/>
    </location>
</feature>
<dbReference type="SUPFAM" id="SSF50494">
    <property type="entry name" value="Trypsin-like serine proteases"/>
    <property type="match status" value="1"/>
</dbReference>
<dbReference type="PANTHER" id="PTHR43343">
    <property type="entry name" value="PEPTIDASE S12"/>
    <property type="match status" value="1"/>
</dbReference>
<dbReference type="Pfam" id="PF13180">
    <property type="entry name" value="PDZ_2"/>
    <property type="match status" value="1"/>
</dbReference>
<keyword evidence="4" id="KW-0472">Membrane</keyword>
<dbReference type="InterPro" id="IPR001940">
    <property type="entry name" value="Peptidase_S1C"/>
</dbReference>
<dbReference type="SUPFAM" id="SSF50156">
    <property type="entry name" value="PDZ domain-like"/>
    <property type="match status" value="1"/>
</dbReference>
<dbReference type="Pfam" id="PF13365">
    <property type="entry name" value="Trypsin_2"/>
    <property type="match status" value="1"/>
</dbReference>
<dbReference type="SMART" id="SM00228">
    <property type="entry name" value="PDZ"/>
    <property type="match status" value="1"/>
</dbReference>
<evidence type="ECO:0000313" key="7">
    <source>
        <dbReference type="Proteomes" id="UP001558353"/>
    </source>
</evidence>
<evidence type="ECO:0000256" key="3">
    <source>
        <dbReference type="SAM" id="MobiDB-lite"/>
    </source>
</evidence>
<dbReference type="PANTHER" id="PTHR43343:SF3">
    <property type="entry name" value="PROTEASE DO-LIKE 8, CHLOROPLASTIC"/>
    <property type="match status" value="1"/>
</dbReference>
<dbReference type="InterPro" id="IPR051201">
    <property type="entry name" value="Chloro_Bact_Ser_Proteases"/>
</dbReference>
<evidence type="ECO:0000259" key="5">
    <source>
        <dbReference type="PROSITE" id="PS50106"/>
    </source>
</evidence>
<dbReference type="RefSeq" id="WP_368522893.1">
    <property type="nucleotide sequence ID" value="NZ_JAYWMA010000014.1"/>
</dbReference>